<dbReference type="RefSeq" id="WP_062471996.1">
    <property type="nucleotide sequence ID" value="NZ_BBYN01000035.1"/>
</dbReference>
<sequence>MRIYLCSDFQSLIKQSGIGRAMLHQQMALDEQRIPYTTTGEEPYDIIHINTIFPQSHLKAKRARRAGKAVIYHAHSTIEDFRNSYFFANTLAPLFGWWLKKCYQSADLLLTPSDYSKSLIEAYRLEVPIAVISNGIDLTYWRSSEQEQKQFRETYAISPDDKLIISVGHQIKRKGILDFVAMAKALPDYQFIWFGYTDKKLLSKEIVQAVETDLPNLQFPGYIERDSLRVAYQACDLYVFLTHEETEGIVLLEALASKTPTLVRDIPVFNFYKAGETLYKGQTLNDFICYTQKILQGECPPLVENAYKKVSEKSIQRVGDELRKNYLRVLSIKKESTESV</sequence>
<name>A0A1S6INY5_9LACT</name>
<dbReference type="Gene3D" id="3.40.50.2000">
    <property type="entry name" value="Glycogen Phosphorylase B"/>
    <property type="match status" value="2"/>
</dbReference>
<dbReference type="InterPro" id="IPR028098">
    <property type="entry name" value="Glyco_trans_4-like_N"/>
</dbReference>
<dbReference type="AlphaFoldDB" id="A0A1S6INY5"/>
<organism evidence="3 4">
    <name type="scientific">Jeotgalibaca dankookensis</name>
    <dbReference type="NCBI Taxonomy" id="708126"/>
    <lineage>
        <taxon>Bacteria</taxon>
        <taxon>Bacillati</taxon>
        <taxon>Bacillota</taxon>
        <taxon>Bacilli</taxon>
        <taxon>Lactobacillales</taxon>
        <taxon>Carnobacteriaceae</taxon>
        <taxon>Jeotgalibaca</taxon>
    </lineage>
</organism>
<accession>A0A1S6INY5</accession>
<evidence type="ECO:0000313" key="4">
    <source>
        <dbReference type="Proteomes" id="UP000188993"/>
    </source>
</evidence>
<feature type="domain" description="Glycosyltransferase subfamily 4-like N-terminal" evidence="2">
    <location>
        <begin position="41"/>
        <end position="139"/>
    </location>
</feature>
<evidence type="ECO:0000313" key="3">
    <source>
        <dbReference type="EMBL" id="AQS53252.1"/>
    </source>
</evidence>
<feature type="domain" description="Glycosyl transferase family 1" evidence="1">
    <location>
        <begin position="148"/>
        <end position="268"/>
    </location>
</feature>
<dbReference type="PANTHER" id="PTHR45947">
    <property type="entry name" value="SULFOQUINOVOSYL TRANSFERASE SQD2"/>
    <property type="match status" value="1"/>
</dbReference>
<dbReference type="Pfam" id="PF00534">
    <property type="entry name" value="Glycos_transf_1"/>
    <property type="match status" value="1"/>
</dbReference>
<gene>
    <name evidence="3" type="primary">dgs</name>
    <name evidence="3" type="ORF">BW727_100859</name>
</gene>
<dbReference type="EC" id="2.4.1.336" evidence="3"/>
<proteinExistence type="predicted"/>
<dbReference type="InterPro" id="IPR050194">
    <property type="entry name" value="Glycosyltransferase_grp1"/>
</dbReference>
<dbReference type="KEGG" id="jda:BW727_100859"/>
<dbReference type="CDD" id="cd03801">
    <property type="entry name" value="GT4_PimA-like"/>
    <property type="match status" value="1"/>
</dbReference>
<dbReference type="PANTHER" id="PTHR45947:SF3">
    <property type="entry name" value="SULFOQUINOVOSYL TRANSFERASE SQD2"/>
    <property type="match status" value="1"/>
</dbReference>
<dbReference type="InterPro" id="IPR001296">
    <property type="entry name" value="Glyco_trans_1"/>
</dbReference>
<evidence type="ECO:0000259" key="1">
    <source>
        <dbReference type="Pfam" id="PF00534"/>
    </source>
</evidence>
<keyword evidence="4" id="KW-1185">Reference proteome</keyword>
<dbReference type="GO" id="GO:0016757">
    <property type="term" value="F:glycosyltransferase activity"/>
    <property type="evidence" value="ECO:0007669"/>
    <property type="project" value="UniProtKB-KW"/>
</dbReference>
<dbReference type="Proteomes" id="UP000188993">
    <property type="component" value="Chromosome"/>
</dbReference>
<protein>
    <submittedName>
        <fullName evidence="3">Processive diacylglycerol alpha-glucosyltransferase</fullName>
        <ecNumber evidence="3">2.4.1.336</ecNumber>
    </submittedName>
</protein>
<dbReference type="SUPFAM" id="SSF53756">
    <property type="entry name" value="UDP-Glycosyltransferase/glycogen phosphorylase"/>
    <property type="match status" value="1"/>
</dbReference>
<dbReference type="EMBL" id="CP019728">
    <property type="protein sequence ID" value="AQS53252.1"/>
    <property type="molecule type" value="Genomic_DNA"/>
</dbReference>
<keyword evidence="3" id="KW-0328">Glycosyltransferase</keyword>
<dbReference type="OrthoDB" id="9802525at2"/>
<evidence type="ECO:0000259" key="2">
    <source>
        <dbReference type="Pfam" id="PF13439"/>
    </source>
</evidence>
<reference evidence="3 4" key="1">
    <citation type="journal article" date="2014" name="Int. J. Syst. Evol. Microbiol.">
        <title>Jeotgalibaca dankookensis gen. nov., sp. nov., a member of the family Carnobacteriaceae, isolated from seujeot (Korean traditional food).</title>
        <authorList>
            <person name="Lee D.G."/>
            <person name="Trujillo M.E."/>
            <person name="Kang H."/>
            <person name="Ahn T.Y."/>
        </authorList>
    </citation>
    <scope>NUCLEOTIDE SEQUENCE [LARGE SCALE GENOMIC DNA]</scope>
    <source>
        <strain evidence="3 4">EX-07</strain>
    </source>
</reference>
<dbReference type="Pfam" id="PF13439">
    <property type="entry name" value="Glyco_transf_4"/>
    <property type="match status" value="1"/>
</dbReference>
<dbReference type="STRING" id="708126.BW727_100859"/>
<keyword evidence="3" id="KW-0808">Transferase</keyword>